<dbReference type="OrthoDB" id="3654456at2"/>
<dbReference type="GO" id="GO:0005886">
    <property type="term" value="C:plasma membrane"/>
    <property type="evidence" value="ECO:0007669"/>
    <property type="project" value="UniProtKB-SubCell"/>
</dbReference>
<name>A0A3E0H710_9PSEU</name>
<evidence type="ECO:0000313" key="9">
    <source>
        <dbReference type="Proteomes" id="UP000256269"/>
    </source>
</evidence>
<dbReference type="RefSeq" id="WP_116178586.1">
    <property type="nucleotide sequence ID" value="NZ_CP144375.1"/>
</dbReference>
<dbReference type="InterPro" id="IPR003838">
    <property type="entry name" value="ABC3_permease_C"/>
</dbReference>
<feature type="domain" description="ABC3 transporter permease C-terminal" evidence="7">
    <location>
        <begin position="634"/>
        <end position="743"/>
    </location>
</feature>
<evidence type="ECO:0000313" key="8">
    <source>
        <dbReference type="EMBL" id="REH39233.1"/>
    </source>
</evidence>
<evidence type="ECO:0000256" key="2">
    <source>
        <dbReference type="ARBA" id="ARBA00022475"/>
    </source>
</evidence>
<keyword evidence="9" id="KW-1185">Reference proteome</keyword>
<organism evidence="8 9">
    <name type="scientific">Kutzneria buriramensis</name>
    <dbReference type="NCBI Taxonomy" id="1045776"/>
    <lineage>
        <taxon>Bacteria</taxon>
        <taxon>Bacillati</taxon>
        <taxon>Actinomycetota</taxon>
        <taxon>Actinomycetes</taxon>
        <taxon>Pseudonocardiales</taxon>
        <taxon>Pseudonocardiaceae</taxon>
        <taxon>Kutzneria</taxon>
    </lineage>
</organism>
<dbReference type="Pfam" id="PF02687">
    <property type="entry name" value="FtsX"/>
    <property type="match status" value="2"/>
</dbReference>
<keyword evidence="2" id="KW-1003">Cell membrane</keyword>
<sequence length="754" mass="78551">MRWLHDFGLGVRLAVGGGRTSWSRVVLGTIGIGLATTVLLLFASVGHMLGNANARIAARTPSTVPIAGKHPTQLFYDDMSFHGVSINGNYLHGTAPDSPVPPGLSTLPGPNEVAVSPALADLLRTQPNLRPRFPQKIVGTIGDAGLRGPAELMFYAGTDPLPDTGPGLSAPQRVYAFGAPSGSRLDDPTLLVVAILGGVAVLIPILIFVSVSSRIAGAQRDRRLAALRLVGSSDRQVRRVAAAESLVGAAAGLAVGALAFLGLRQLAPQFDLLGWSTFVTDVVPSASLVVVIVLLVPALAVGTVLFALRRVIIEPLGVVRESRPIRRQLWWRLGLIVVGIGLLLVAKPFAQQFSDAWITLIVVGASSLLIGVPAILPWLIERVVDRVHGGAPSWQLAIRRLQLDSGTPARVVSGIAVVLASAVSLQLMLLATSGQNYQPPANGWVTVDTTPAAADRVAADLAKVPAAKQVGMVQLVSALDADGDRHTIAVASCTAIEGILDVHGCRDGDGYVGTYAKGSNYAKAGQVWSLVNAHGPSTPVATYRVPGDLTPATQRISPLGDVVLTPAAAASLTLPTDRDVQAWVLTDPTQAGATDQIATGLGDLTWQVFIGLSGADQLSGNQQAYATIRNALLTASLFTLLLAGVSMLVLALEQIRERRRPLAMLAAAGVPRSTLARSLLWQTAVPVALAVVVAVGIGIGIAGLVIRMVDLPLRVDWPTIGVFAAAAVALVFAVTALTLPALRGATRLAAMRTE</sequence>
<feature type="transmembrane region" description="Helical" evidence="6">
    <location>
        <begin position="687"/>
        <end position="708"/>
    </location>
</feature>
<evidence type="ECO:0000256" key="5">
    <source>
        <dbReference type="ARBA" id="ARBA00023136"/>
    </source>
</evidence>
<accession>A0A3E0H710</accession>
<dbReference type="InterPro" id="IPR038766">
    <property type="entry name" value="Membrane_comp_ABC_pdt"/>
</dbReference>
<protein>
    <submittedName>
        <fullName evidence="8">FtsX-like permease family protein</fullName>
    </submittedName>
</protein>
<feature type="transmembrane region" description="Helical" evidence="6">
    <location>
        <begin position="329"/>
        <end position="350"/>
    </location>
</feature>
<feature type="domain" description="ABC3 transporter permease C-terminal" evidence="7">
    <location>
        <begin position="199"/>
        <end position="312"/>
    </location>
</feature>
<keyword evidence="5 6" id="KW-0472">Membrane</keyword>
<evidence type="ECO:0000256" key="4">
    <source>
        <dbReference type="ARBA" id="ARBA00022989"/>
    </source>
</evidence>
<gene>
    <name evidence="8" type="ORF">BCF44_11388</name>
</gene>
<dbReference type="Proteomes" id="UP000256269">
    <property type="component" value="Unassembled WGS sequence"/>
</dbReference>
<reference evidence="8 9" key="1">
    <citation type="submission" date="2018-08" db="EMBL/GenBank/DDBJ databases">
        <title>Genomic Encyclopedia of Archaeal and Bacterial Type Strains, Phase II (KMG-II): from individual species to whole genera.</title>
        <authorList>
            <person name="Goeker M."/>
        </authorList>
    </citation>
    <scope>NUCLEOTIDE SEQUENCE [LARGE SCALE GENOMIC DNA]</scope>
    <source>
        <strain evidence="8 9">DSM 45791</strain>
    </source>
</reference>
<dbReference type="PANTHER" id="PTHR30287:SF2">
    <property type="entry name" value="BLL1001 PROTEIN"/>
    <property type="match status" value="1"/>
</dbReference>
<feature type="transmembrane region" description="Helical" evidence="6">
    <location>
        <begin position="720"/>
        <end position="742"/>
    </location>
</feature>
<feature type="transmembrane region" description="Helical" evidence="6">
    <location>
        <begin position="286"/>
        <end position="308"/>
    </location>
</feature>
<feature type="transmembrane region" description="Helical" evidence="6">
    <location>
        <begin position="245"/>
        <end position="266"/>
    </location>
</feature>
<feature type="transmembrane region" description="Helical" evidence="6">
    <location>
        <begin position="356"/>
        <end position="380"/>
    </location>
</feature>
<keyword evidence="3 6" id="KW-0812">Transmembrane</keyword>
<feature type="transmembrane region" description="Helical" evidence="6">
    <location>
        <begin position="409"/>
        <end position="431"/>
    </location>
</feature>
<dbReference type="AlphaFoldDB" id="A0A3E0H710"/>
<feature type="transmembrane region" description="Helical" evidence="6">
    <location>
        <begin position="21"/>
        <end position="43"/>
    </location>
</feature>
<evidence type="ECO:0000259" key="7">
    <source>
        <dbReference type="Pfam" id="PF02687"/>
    </source>
</evidence>
<proteinExistence type="predicted"/>
<dbReference type="EMBL" id="QUNO01000013">
    <property type="protein sequence ID" value="REH39233.1"/>
    <property type="molecule type" value="Genomic_DNA"/>
</dbReference>
<comment type="caution">
    <text evidence="8">The sequence shown here is derived from an EMBL/GenBank/DDBJ whole genome shotgun (WGS) entry which is preliminary data.</text>
</comment>
<feature type="transmembrane region" description="Helical" evidence="6">
    <location>
        <begin position="190"/>
        <end position="213"/>
    </location>
</feature>
<evidence type="ECO:0000256" key="3">
    <source>
        <dbReference type="ARBA" id="ARBA00022692"/>
    </source>
</evidence>
<dbReference type="PANTHER" id="PTHR30287">
    <property type="entry name" value="MEMBRANE COMPONENT OF PREDICTED ABC SUPERFAMILY METABOLITE UPTAKE TRANSPORTER"/>
    <property type="match status" value="1"/>
</dbReference>
<feature type="transmembrane region" description="Helical" evidence="6">
    <location>
        <begin position="631"/>
        <end position="652"/>
    </location>
</feature>
<evidence type="ECO:0000256" key="1">
    <source>
        <dbReference type="ARBA" id="ARBA00004651"/>
    </source>
</evidence>
<evidence type="ECO:0000256" key="6">
    <source>
        <dbReference type="SAM" id="Phobius"/>
    </source>
</evidence>
<comment type="subcellular location">
    <subcellularLocation>
        <location evidence="1">Cell membrane</location>
        <topology evidence="1">Multi-pass membrane protein</topology>
    </subcellularLocation>
</comment>
<keyword evidence="4 6" id="KW-1133">Transmembrane helix</keyword>